<evidence type="ECO:0000256" key="2">
    <source>
        <dbReference type="ARBA" id="ARBA00006375"/>
    </source>
</evidence>
<evidence type="ECO:0000256" key="7">
    <source>
        <dbReference type="ARBA" id="ARBA00023128"/>
    </source>
</evidence>
<keyword evidence="7" id="KW-0496">Mitochondrion</keyword>
<comment type="similarity">
    <text evidence="2 10">Belongs to the mitochondrial carrier (TC 2.A.29) family.</text>
</comment>
<feature type="repeat" description="Solcar" evidence="9">
    <location>
        <begin position="145"/>
        <end position="235"/>
    </location>
</feature>
<evidence type="ECO:0000256" key="6">
    <source>
        <dbReference type="ARBA" id="ARBA00022989"/>
    </source>
</evidence>
<dbReference type="SUPFAM" id="SSF103506">
    <property type="entry name" value="Mitochondrial carrier"/>
    <property type="match status" value="1"/>
</dbReference>
<accession>W7T6V4</accession>
<protein>
    <submittedName>
        <fullName evidence="11">Mitochondrial ornithine transporter 1</fullName>
    </submittedName>
</protein>
<keyword evidence="8 9" id="KW-0472">Membrane</keyword>
<keyword evidence="5" id="KW-0677">Repeat</keyword>
<dbReference type="InterPro" id="IPR050567">
    <property type="entry name" value="Mitochondrial_Carrier"/>
</dbReference>
<comment type="caution">
    <text evidence="11">The sequence shown here is derived from an EMBL/GenBank/DDBJ whole genome shotgun (WGS) entry which is preliminary data.</text>
</comment>
<name>W7T6V4_9STRA</name>
<evidence type="ECO:0000256" key="10">
    <source>
        <dbReference type="RuleBase" id="RU000488"/>
    </source>
</evidence>
<dbReference type="PANTHER" id="PTHR45624">
    <property type="entry name" value="MITOCHONDRIAL BASIC AMINO ACIDS TRANSPORTER-RELATED"/>
    <property type="match status" value="1"/>
</dbReference>
<evidence type="ECO:0000256" key="5">
    <source>
        <dbReference type="ARBA" id="ARBA00022737"/>
    </source>
</evidence>
<dbReference type="PANTHER" id="PTHR45624:SF15">
    <property type="entry name" value="MITOCHONDRIAL ARGININE TRANSPORTER BAC1"/>
    <property type="match status" value="1"/>
</dbReference>
<evidence type="ECO:0000313" key="12">
    <source>
        <dbReference type="Proteomes" id="UP000019335"/>
    </source>
</evidence>
<evidence type="ECO:0000256" key="9">
    <source>
        <dbReference type="PROSITE-ProRule" id="PRU00282"/>
    </source>
</evidence>
<evidence type="ECO:0000313" key="11">
    <source>
        <dbReference type="EMBL" id="EWM22765.1"/>
    </source>
</evidence>
<dbReference type="OrthoDB" id="14252at2759"/>
<dbReference type="PROSITE" id="PS50920">
    <property type="entry name" value="SOLCAR"/>
    <property type="match status" value="3"/>
</dbReference>
<keyword evidence="12" id="KW-1185">Reference proteome</keyword>
<comment type="subcellular location">
    <subcellularLocation>
        <location evidence="1">Mitochondrion membrane</location>
        <topology evidence="1">Multi-pass membrane protein</topology>
    </subcellularLocation>
</comment>
<dbReference type="OMA" id="WSSAVMG"/>
<dbReference type="GO" id="GO:0031966">
    <property type="term" value="C:mitochondrial membrane"/>
    <property type="evidence" value="ECO:0007669"/>
    <property type="project" value="UniProtKB-SubCell"/>
</dbReference>
<sequence length="328" mass="34742">MSSSSSSTTTSPNAGNNLSAPMAVDGQASFFPADVVHAAKDVLSSIVGSAMCVYTGQPFDTVKVRMQARPEAFSSPIQCFISTFREEGLRALWKGSVPALVGAVSENAVAFSVNQQLKRILADLEGYGLGNESNQESRKAEAKEESLVVPFLTGGFTGIFTSAALCPSDVIKCKVQVSRAMLKTGETAMDAQEMLVHVLKTQGVKGLFVGLGAQFARDIPFYAFFFGTYELSLVALKAYTTMPQEGAYLVAGGLAGVAGWAAVMPIDMAKSIIQTSPNPKSLIPTMMDVARTRGPMALYSGLGVAVFRAFPANAALFLGYELAREILD</sequence>
<dbReference type="GO" id="GO:0000064">
    <property type="term" value="F:L-ornithine transmembrane transporter activity"/>
    <property type="evidence" value="ECO:0007669"/>
    <property type="project" value="TreeGrafter"/>
</dbReference>
<keyword evidence="3 10" id="KW-0813">Transport</keyword>
<feature type="repeat" description="Solcar" evidence="9">
    <location>
        <begin position="36"/>
        <end position="120"/>
    </location>
</feature>
<gene>
    <name evidence="11" type="ORF">Naga_100297g2</name>
</gene>
<dbReference type="Proteomes" id="UP000019335">
    <property type="component" value="Unassembled WGS sequence"/>
</dbReference>
<keyword evidence="4 9" id="KW-0812">Transmembrane</keyword>
<dbReference type="GO" id="GO:1990575">
    <property type="term" value="P:mitochondrial L-ornithine transmembrane transport"/>
    <property type="evidence" value="ECO:0007669"/>
    <property type="project" value="TreeGrafter"/>
</dbReference>
<evidence type="ECO:0000256" key="1">
    <source>
        <dbReference type="ARBA" id="ARBA00004225"/>
    </source>
</evidence>
<dbReference type="SMR" id="W7T6V4"/>
<proteinExistence type="inferred from homology"/>
<keyword evidence="6" id="KW-1133">Transmembrane helix</keyword>
<dbReference type="InterPro" id="IPR023395">
    <property type="entry name" value="MCP_dom_sf"/>
</dbReference>
<evidence type="ECO:0000256" key="8">
    <source>
        <dbReference type="ARBA" id="ARBA00023136"/>
    </source>
</evidence>
<dbReference type="InterPro" id="IPR018108">
    <property type="entry name" value="MCP_transmembrane"/>
</dbReference>
<dbReference type="EMBL" id="AZIL01002095">
    <property type="protein sequence ID" value="EWM22765.1"/>
    <property type="molecule type" value="Genomic_DNA"/>
</dbReference>
<evidence type="ECO:0000256" key="4">
    <source>
        <dbReference type="ARBA" id="ARBA00022692"/>
    </source>
</evidence>
<dbReference type="Gene3D" id="1.50.40.10">
    <property type="entry name" value="Mitochondrial carrier domain"/>
    <property type="match status" value="1"/>
</dbReference>
<evidence type="ECO:0000256" key="3">
    <source>
        <dbReference type="ARBA" id="ARBA00022448"/>
    </source>
</evidence>
<dbReference type="AlphaFoldDB" id="W7T6V4"/>
<feature type="repeat" description="Solcar" evidence="9">
    <location>
        <begin position="243"/>
        <end position="326"/>
    </location>
</feature>
<reference evidence="11 12" key="1">
    <citation type="journal article" date="2014" name="Mol. Plant">
        <title>Chromosome Scale Genome Assembly and Transcriptome Profiling of Nannochloropsis gaditana in Nitrogen Depletion.</title>
        <authorList>
            <person name="Corteggiani Carpinelli E."/>
            <person name="Telatin A."/>
            <person name="Vitulo N."/>
            <person name="Forcato C."/>
            <person name="D'Angelo M."/>
            <person name="Schiavon R."/>
            <person name="Vezzi A."/>
            <person name="Giacometti G.M."/>
            <person name="Morosinotto T."/>
            <person name="Valle G."/>
        </authorList>
    </citation>
    <scope>NUCLEOTIDE SEQUENCE [LARGE SCALE GENOMIC DNA]</scope>
    <source>
        <strain evidence="11 12">B-31</strain>
    </source>
</reference>
<organism evidence="11 12">
    <name type="scientific">Nannochloropsis gaditana</name>
    <dbReference type="NCBI Taxonomy" id="72520"/>
    <lineage>
        <taxon>Eukaryota</taxon>
        <taxon>Sar</taxon>
        <taxon>Stramenopiles</taxon>
        <taxon>Ochrophyta</taxon>
        <taxon>Eustigmatophyceae</taxon>
        <taxon>Eustigmatales</taxon>
        <taxon>Monodopsidaceae</taxon>
        <taxon>Nannochloropsis</taxon>
    </lineage>
</organism>
<dbReference type="Pfam" id="PF00153">
    <property type="entry name" value="Mito_carr"/>
    <property type="match status" value="3"/>
</dbReference>